<evidence type="ECO:0000256" key="1">
    <source>
        <dbReference type="ARBA" id="ARBA00004123"/>
    </source>
</evidence>
<dbReference type="InterPro" id="IPR011989">
    <property type="entry name" value="ARM-like"/>
</dbReference>
<sequence>MASMDPLQALTAALSTAAASNDSLLRRWVLELLHFGIARAPLAVDTRTNLALQSLDIVSVAVQTLAGAYPLLFRRLCTNRNERAQWDTLTRARNRIIDLMWAPNTHVGVQFAAVKFLQKVILVQSRGIADPRLQDKNDPNLAIVPGDHPFINAAALEAEGATLLHRLITDLYTKQNPDLISAILNSWSNLVKLRPSFVQIVVSSLTLWTPVPLSGLPFTSIKSVEKSVRILLTHISRSQAGANFAREINDALTKQAQRMEQAAVEERTRRAMAAQAQVDARKRPPSTAAAGEEDAKRQKLEADPNADATALLSAFDFTTLPVALIAELIEAFQARVNAYRHPAPSVVAAPAPVSATTFDTEMVSENAVPATMPVADRVRERTLAQASSSQVDDPSSPNIFKEELVDPLQMDMDEDIEYEPDRLNLELEPMQEDDDVLAMAEVGVNELLQLDFQVPPPSVLGEVERAATVKSAVTRIRQSSGDLAVGSQTSGRDMWILLLVRMITRVVDPEDGSKGKAKATGELNESTDADAEMDEDIVELYERQDKLRRALCDYIMADFSARIRLATTWMNEEWYHDQVRLSSEDNDWRPNYEVWLNQIVARYQSRLDRKDRMFARFLLDLPSVPSDVFTLLRDLCTEPDRCAVDAGRFQTLRDFVTQRPTLRGEAMTILLELTTHPEKVTRNAAILTVKRCMSEFQMTDGMIRDFALQLLRRLQTPRLVDKLPTGDVAATNENMEDGQLPPEDLLQTPYLPERLELPAQKSQVVQHVELLFALSSKVPDFLDEIFAAYGEMDTSVQEAIQDLITALIRSLGPGHGKLLTLMRTFPPGAETLALLRGLIAERDLDARFLIPIIAEMDKPDIMKHLPRIETKELVRSVFGSVVTTPPQTFGSVTSNLPRVRQSELLTPAELMVLLHDTEKEIGIKSAIEAIGICFSMTDVFRSEILAVVMQQILDEPVLPTLFMRTVIQAVKTYKSLTGFVSTTLLSRLITKKIWTTPLLWEGFIRCAQIVAPASFLVLLQLPKEQLRELVAKQPSLRGPLREFVQKKGGNPARAAVYLEIIGGDEPQGGGTTLAPAAETPLPSVPSATPTTAEPTPS</sequence>
<comment type="caution">
    <text evidence="8">The sequence shown here is derived from an EMBL/GenBank/DDBJ whole genome shotgun (WGS) entry which is preliminary data.</text>
</comment>
<evidence type="ECO:0000259" key="6">
    <source>
        <dbReference type="Pfam" id="PF11935"/>
    </source>
</evidence>
<reference evidence="8" key="1">
    <citation type="journal article" date="2022" name="New Phytol.">
        <title>Evolutionary transition to the ectomycorrhizal habit in the genomes of a hyperdiverse lineage of mushroom-forming fungi.</title>
        <authorList>
            <person name="Looney B."/>
            <person name="Miyauchi S."/>
            <person name="Morin E."/>
            <person name="Drula E."/>
            <person name="Courty P.E."/>
            <person name="Kohler A."/>
            <person name="Kuo A."/>
            <person name="LaButti K."/>
            <person name="Pangilinan J."/>
            <person name="Lipzen A."/>
            <person name="Riley R."/>
            <person name="Andreopoulos W."/>
            <person name="He G."/>
            <person name="Johnson J."/>
            <person name="Nolan M."/>
            <person name="Tritt A."/>
            <person name="Barry K.W."/>
            <person name="Grigoriev I.V."/>
            <person name="Nagy L.G."/>
            <person name="Hibbett D."/>
            <person name="Henrissat B."/>
            <person name="Matheny P.B."/>
            <person name="Labbe J."/>
            <person name="Martin F.M."/>
        </authorList>
    </citation>
    <scope>NUCLEOTIDE SEQUENCE</scope>
    <source>
        <strain evidence="8">BPL690</strain>
    </source>
</reference>
<dbReference type="InterPro" id="IPR016024">
    <property type="entry name" value="ARM-type_fold"/>
</dbReference>
<keyword evidence="9" id="KW-1185">Reference proteome</keyword>
<feature type="region of interest" description="Disordered" evidence="5">
    <location>
        <begin position="274"/>
        <end position="303"/>
    </location>
</feature>
<feature type="domain" description="Symplekin C-terminal" evidence="7">
    <location>
        <begin position="845"/>
        <end position="1032"/>
    </location>
</feature>
<dbReference type="GO" id="GO:0006397">
    <property type="term" value="P:mRNA processing"/>
    <property type="evidence" value="ECO:0007669"/>
    <property type="project" value="UniProtKB-KW"/>
</dbReference>
<dbReference type="Gene3D" id="1.25.10.10">
    <property type="entry name" value="Leucine-rich Repeat Variant"/>
    <property type="match status" value="1"/>
</dbReference>
<proteinExistence type="predicted"/>
<dbReference type="PANTHER" id="PTHR15245:SF20">
    <property type="entry name" value="SYMPLEKIN"/>
    <property type="match status" value="1"/>
</dbReference>
<evidence type="ECO:0000313" key="8">
    <source>
        <dbReference type="EMBL" id="KAI0305811.1"/>
    </source>
</evidence>
<protein>
    <submittedName>
        <fullName evidence="8">Symplekin tight junction protein C terminal-domain-containing protein</fullName>
    </submittedName>
</protein>
<dbReference type="PANTHER" id="PTHR15245">
    <property type="entry name" value="SYMPLEKIN-RELATED"/>
    <property type="match status" value="1"/>
</dbReference>
<dbReference type="EMBL" id="WTXG01000004">
    <property type="protein sequence ID" value="KAI0305811.1"/>
    <property type="molecule type" value="Genomic_DNA"/>
</dbReference>
<evidence type="ECO:0000256" key="2">
    <source>
        <dbReference type="ARBA" id="ARBA00022664"/>
    </source>
</evidence>
<dbReference type="AlphaFoldDB" id="A0AAD4M8K9"/>
<dbReference type="Proteomes" id="UP001203297">
    <property type="component" value="Unassembled WGS sequence"/>
</dbReference>
<keyword evidence="3" id="KW-0539">Nucleus</keyword>
<feature type="compositionally biased region" description="Low complexity" evidence="5">
    <location>
        <begin position="1079"/>
        <end position="1097"/>
    </location>
</feature>
<evidence type="ECO:0000256" key="4">
    <source>
        <dbReference type="SAM" id="Coils"/>
    </source>
</evidence>
<feature type="region of interest" description="Disordered" evidence="5">
    <location>
        <begin position="1067"/>
        <end position="1097"/>
    </location>
</feature>
<dbReference type="InterPro" id="IPR021850">
    <property type="entry name" value="Symplekin/Pta1"/>
</dbReference>
<dbReference type="Pfam" id="PF12295">
    <property type="entry name" value="Symplekin_C"/>
    <property type="match status" value="1"/>
</dbReference>
<feature type="domain" description="Symplekin/Pta1 N-terminal" evidence="6">
    <location>
        <begin position="56"/>
        <end position="268"/>
    </location>
</feature>
<gene>
    <name evidence="8" type="ORF">B0F90DRAFT_1693644</name>
</gene>
<evidence type="ECO:0000256" key="5">
    <source>
        <dbReference type="SAM" id="MobiDB-lite"/>
    </source>
</evidence>
<dbReference type="SUPFAM" id="SSF48371">
    <property type="entry name" value="ARM repeat"/>
    <property type="match status" value="1"/>
</dbReference>
<dbReference type="Pfam" id="PF11935">
    <property type="entry name" value="SYMPK_PTA1_N"/>
    <property type="match status" value="1"/>
</dbReference>
<keyword evidence="4" id="KW-0175">Coiled coil</keyword>
<name>A0AAD4M8K9_9AGAM</name>
<organism evidence="8 9">
    <name type="scientific">Multifurca ochricompacta</name>
    <dbReference type="NCBI Taxonomy" id="376703"/>
    <lineage>
        <taxon>Eukaryota</taxon>
        <taxon>Fungi</taxon>
        <taxon>Dikarya</taxon>
        <taxon>Basidiomycota</taxon>
        <taxon>Agaricomycotina</taxon>
        <taxon>Agaricomycetes</taxon>
        <taxon>Russulales</taxon>
        <taxon>Russulaceae</taxon>
        <taxon>Multifurca</taxon>
    </lineage>
</organism>
<evidence type="ECO:0000313" key="9">
    <source>
        <dbReference type="Proteomes" id="UP001203297"/>
    </source>
</evidence>
<evidence type="ECO:0000256" key="3">
    <source>
        <dbReference type="ARBA" id="ARBA00023242"/>
    </source>
</evidence>
<dbReference type="GO" id="GO:0005847">
    <property type="term" value="C:mRNA cleavage and polyadenylation specificity factor complex"/>
    <property type="evidence" value="ECO:0007669"/>
    <property type="project" value="TreeGrafter"/>
</dbReference>
<dbReference type="InterPro" id="IPR032460">
    <property type="entry name" value="Symplekin/Pta1_N"/>
</dbReference>
<feature type="compositionally biased region" description="Basic and acidic residues" evidence="5">
    <location>
        <begin position="293"/>
        <end position="302"/>
    </location>
</feature>
<evidence type="ECO:0000259" key="7">
    <source>
        <dbReference type="Pfam" id="PF12295"/>
    </source>
</evidence>
<keyword evidence="2" id="KW-0507">mRNA processing</keyword>
<comment type="subcellular location">
    <subcellularLocation>
        <location evidence="1">Nucleus</location>
    </subcellularLocation>
</comment>
<dbReference type="InterPro" id="IPR022075">
    <property type="entry name" value="Symplekin_C"/>
</dbReference>
<feature type="coiled-coil region" evidence="4">
    <location>
        <begin position="242"/>
        <end position="269"/>
    </location>
</feature>
<accession>A0AAD4M8K9</accession>